<dbReference type="SUPFAM" id="SSF52016">
    <property type="entry name" value="LeuD/IlvD-like"/>
    <property type="match status" value="1"/>
</dbReference>
<evidence type="ECO:0000256" key="1">
    <source>
        <dbReference type="ARBA" id="ARBA00001946"/>
    </source>
</evidence>
<comment type="cofactor">
    <cofactor evidence="15">
        <name>[2Fe-2S] cluster</name>
        <dbReference type="ChEBI" id="CHEBI:190135"/>
    </cofactor>
    <text evidence="15">Binds 1 [2Fe-2S] cluster per subunit. This cluster acts as a Lewis acid cofactor.</text>
</comment>
<dbReference type="SUPFAM" id="SSF143975">
    <property type="entry name" value="IlvD/EDD N-terminal domain-like"/>
    <property type="match status" value="1"/>
</dbReference>
<feature type="domain" description="Dihydroxy-acid/6-phosphogluconate dehydratase C-terminal" evidence="17">
    <location>
        <begin position="375"/>
        <end position="565"/>
    </location>
</feature>
<comment type="pathway">
    <text evidence="12 15">Amino-acid biosynthesis; L-valine biosynthesis; L-valine from pyruvate: step 3/4.</text>
</comment>
<dbReference type="EMBL" id="AGJL01000041">
    <property type="protein sequence ID" value="EHP84994.1"/>
    <property type="molecule type" value="Genomic_DNA"/>
</dbReference>
<comment type="caution">
    <text evidence="18">The sequence shown here is derived from an EMBL/GenBank/DDBJ whole genome shotgun (WGS) entry which is preliminary data.</text>
</comment>
<comment type="caution">
    <text evidence="15">Lacks conserved residue(s) required for the propagation of feature annotation.</text>
</comment>
<name>H1L0C4_9EURY</name>
<dbReference type="FunFam" id="3.50.30.80:FF:000001">
    <property type="entry name" value="Dihydroxy-acid dehydratase"/>
    <property type="match status" value="1"/>
</dbReference>
<dbReference type="InterPro" id="IPR037237">
    <property type="entry name" value="IlvD/EDD_N"/>
</dbReference>
<comment type="catalytic activity">
    <reaction evidence="11">
        <text>(2R)-2,3-dihydroxy-3-methylbutanoate = 3-methyl-2-oxobutanoate + H2O</text>
        <dbReference type="Rhea" id="RHEA:24809"/>
        <dbReference type="ChEBI" id="CHEBI:11851"/>
        <dbReference type="ChEBI" id="CHEBI:15377"/>
        <dbReference type="ChEBI" id="CHEBI:49072"/>
        <dbReference type="EC" id="4.2.1.9"/>
    </reaction>
    <physiologicalReaction direction="left-to-right" evidence="11">
        <dbReference type="Rhea" id="RHEA:24810"/>
    </physiologicalReaction>
</comment>
<evidence type="ECO:0000256" key="6">
    <source>
        <dbReference type="ARBA" id="ARBA00022842"/>
    </source>
</evidence>
<evidence type="ECO:0000259" key="17">
    <source>
        <dbReference type="Pfam" id="PF24877"/>
    </source>
</evidence>
<protein>
    <recommendedName>
        <fullName evidence="14 15">Dihydroxy-acid dehydratase</fullName>
        <shortName evidence="15">DAD</shortName>
        <ecNumber evidence="14 15">4.2.1.9</ecNumber>
    </recommendedName>
</protein>
<dbReference type="GO" id="GO:0000287">
    <property type="term" value="F:magnesium ion binding"/>
    <property type="evidence" value="ECO:0007669"/>
    <property type="project" value="UniProtKB-UniRule"/>
</dbReference>
<comment type="catalytic activity">
    <reaction evidence="15">
        <text>(2R,3R)-2,3-dihydroxy-3-methylpentanoate = (S)-3-methyl-2-oxopentanoate + H2O</text>
        <dbReference type="Rhea" id="RHEA:27694"/>
        <dbReference type="ChEBI" id="CHEBI:15377"/>
        <dbReference type="ChEBI" id="CHEBI:35146"/>
        <dbReference type="ChEBI" id="CHEBI:49258"/>
        <dbReference type="EC" id="4.2.1.9"/>
    </reaction>
</comment>
<organism evidence="18 19">
    <name type="scientific">Methanotorris formicicus Mc-S-70</name>
    <dbReference type="NCBI Taxonomy" id="647171"/>
    <lineage>
        <taxon>Archaea</taxon>
        <taxon>Methanobacteriati</taxon>
        <taxon>Methanobacteriota</taxon>
        <taxon>Methanomada group</taxon>
        <taxon>Methanococci</taxon>
        <taxon>Methanococcales</taxon>
        <taxon>Methanocaldococcaceae</taxon>
        <taxon>Methanotorris</taxon>
    </lineage>
</organism>
<accession>H1L0C4</accession>
<dbReference type="InterPro" id="IPR000581">
    <property type="entry name" value="ILV_EDD_N"/>
</dbReference>
<keyword evidence="9 15" id="KW-0456">Lyase</keyword>
<dbReference type="UniPathway" id="UPA00047">
    <property type="reaction ID" value="UER00057"/>
</dbReference>
<feature type="domain" description="Dihydroxy-acid/6-phosphogluconate dehydratase N-terminal" evidence="16">
    <location>
        <begin position="48"/>
        <end position="363"/>
    </location>
</feature>
<feature type="binding site" evidence="15">
    <location>
        <position position="458"/>
    </location>
    <ligand>
        <name>Mg(2+)</name>
        <dbReference type="ChEBI" id="CHEBI:18420"/>
    </ligand>
</feature>
<feature type="binding site" evidence="15">
    <location>
        <position position="95"/>
    </location>
    <ligand>
        <name>Mg(2+)</name>
        <dbReference type="ChEBI" id="CHEBI:18420"/>
    </ligand>
</feature>
<evidence type="ECO:0000256" key="3">
    <source>
        <dbReference type="ARBA" id="ARBA00022605"/>
    </source>
</evidence>
<evidence type="ECO:0000256" key="2">
    <source>
        <dbReference type="ARBA" id="ARBA00006486"/>
    </source>
</evidence>
<dbReference type="NCBIfam" id="NF002068">
    <property type="entry name" value="PRK00911.1"/>
    <property type="match status" value="1"/>
</dbReference>
<evidence type="ECO:0000256" key="10">
    <source>
        <dbReference type="ARBA" id="ARBA00023304"/>
    </source>
</evidence>
<keyword evidence="7 15" id="KW-0408">Iron</keyword>
<dbReference type="PANTHER" id="PTHR43661:SF3">
    <property type="entry name" value="D-XYLONATE DEHYDRATASE YAGF-RELATED"/>
    <property type="match status" value="1"/>
</dbReference>
<keyword evidence="5 15" id="KW-0479">Metal-binding</keyword>
<evidence type="ECO:0000313" key="19">
    <source>
        <dbReference type="Proteomes" id="UP000003706"/>
    </source>
</evidence>
<evidence type="ECO:0000256" key="12">
    <source>
        <dbReference type="ARBA" id="ARBA00029436"/>
    </source>
</evidence>
<gene>
    <name evidence="15" type="primary">ilvD</name>
    <name evidence="18" type="ORF">MetfoDRAFT_1498</name>
</gene>
<keyword evidence="3 15" id="KW-0028">Amino-acid biosynthesis</keyword>
<comment type="pathway">
    <text evidence="13 15">Amino-acid biosynthesis; L-isoleucine biosynthesis; L-isoleucine from 2-oxobutanoate: step 3/4.</text>
</comment>
<comment type="subunit">
    <text evidence="15">Homodimer.</text>
</comment>
<comment type="function">
    <text evidence="15">Functions in the biosynthesis of branched-chain amino acids. Catalyzes the dehydration of (2R,3R)-2,3-dihydroxy-3-methylpentanoate (2,3-dihydroxy-3-methylvalerate) into 2-oxo-3-methylpentanoate (2-oxo-3-methylvalerate) and of (2R)-2,3-dihydroxy-3-methylbutanoate (2,3-dihydroxyisovalerate) into 2-oxo-3-methylbutanoate (2-oxoisovalerate), the penultimate precursor to L-isoleucine and L-valine, respectively.</text>
</comment>
<evidence type="ECO:0000256" key="7">
    <source>
        <dbReference type="ARBA" id="ARBA00023004"/>
    </source>
</evidence>
<evidence type="ECO:0000256" key="13">
    <source>
        <dbReference type="ARBA" id="ARBA00029437"/>
    </source>
</evidence>
<evidence type="ECO:0000256" key="5">
    <source>
        <dbReference type="ARBA" id="ARBA00022723"/>
    </source>
</evidence>
<feature type="binding site" evidence="15">
    <location>
        <position position="137"/>
    </location>
    <ligand>
        <name>Mg(2+)</name>
        <dbReference type="ChEBI" id="CHEBI:18420"/>
    </ligand>
</feature>
<comment type="cofactor">
    <cofactor evidence="1 15">
        <name>Mg(2+)</name>
        <dbReference type="ChEBI" id="CHEBI:18420"/>
    </cofactor>
</comment>
<evidence type="ECO:0000256" key="14">
    <source>
        <dbReference type="ARBA" id="ARBA00029490"/>
    </source>
</evidence>
<dbReference type="Gene3D" id="3.50.30.80">
    <property type="entry name" value="IlvD/EDD C-terminal domain-like"/>
    <property type="match status" value="1"/>
</dbReference>
<feature type="binding site" description="via carbamate group" evidence="15">
    <location>
        <position position="138"/>
    </location>
    <ligand>
        <name>Mg(2+)</name>
        <dbReference type="ChEBI" id="CHEBI:18420"/>
    </ligand>
</feature>
<evidence type="ECO:0000256" key="8">
    <source>
        <dbReference type="ARBA" id="ARBA00023014"/>
    </source>
</evidence>
<sequence>MLKYEKNSANDCIFGDRMISDTIKKGINRAPNRSLLKACGYTDEEIDKPFIGVVNSFTEVVPGHIHLKTLADAVKMGVYANGGTAFEFNTMAICDGIAMGHEGMRYSLPSREIIADTVESMAKAHGFDGLVLIPSCDKIVPGMIMGAIRTGLPFIVVTGGPMLPGELRGKKYDLISVFEGIGQYTTGKITEEELREIEDCACPGAGSCAGMFTANSMACLTEAMGLSLPYCATTHAVEAQKVRIAKKSGMRIVDLVREGIKPENILTKEAFENAILVDLALGGSTNTTLHIPAIANEVAPKFITLDDFDRLSDEVPHIASLRPGGEHFIIDLHRAGGIPAVLKVLEEKIRKDCITVSGKTVGEIINEVKYIDHSIIRPIDNPIHKTAGLRILKGNLAPNGAVVKIGAVNPKMYKHEGPAKVFDSEEEAIKAILGGEIERGDVVVIRYEGPAGGPGMREMLSPTSAICGMGLDDSVALITDGRFSGGSRGPCIGHISPEAMAGGPIAIVEDGDIIKIDMINKRLDIALSDEEIKERLAKWKKPEPKVKKGYLARYARLVTSADEGAVLK</sequence>
<dbReference type="GO" id="GO:0005829">
    <property type="term" value="C:cytosol"/>
    <property type="evidence" value="ECO:0007669"/>
    <property type="project" value="TreeGrafter"/>
</dbReference>
<dbReference type="AlphaFoldDB" id="H1L0C4"/>
<dbReference type="Pfam" id="PF00920">
    <property type="entry name" value="ILVD_EDD_N"/>
    <property type="match status" value="1"/>
</dbReference>
<dbReference type="EC" id="4.2.1.9" evidence="14 15"/>
<keyword evidence="19" id="KW-1185">Reference proteome</keyword>
<comment type="similarity">
    <text evidence="2 15">Belongs to the IlvD/Edd family.</text>
</comment>
<dbReference type="Proteomes" id="UP000003706">
    <property type="component" value="Unassembled WGS sequence"/>
</dbReference>
<evidence type="ECO:0000256" key="11">
    <source>
        <dbReference type="ARBA" id="ARBA00029304"/>
    </source>
</evidence>
<dbReference type="PANTHER" id="PTHR43661">
    <property type="entry name" value="D-XYLONATE DEHYDRATASE"/>
    <property type="match status" value="1"/>
</dbReference>
<dbReference type="InterPro" id="IPR004404">
    <property type="entry name" value="DihydroxyA_deHydtase"/>
</dbReference>
<evidence type="ECO:0000256" key="15">
    <source>
        <dbReference type="HAMAP-Rule" id="MF_00012"/>
    </source>
</evidence>
<feature type="active site" description="Proton acceptor" evidence="15">
    <location>
        <position position="484"/>
    </location>
</feature>
<feature type="modified residue" description="N6-carboxylysine" evidence="15">
    <location>
        <position position="138"/>
    </location>
</feature>
<dbReference type="PROSITE" id="PS00886">
    <property type="entry name" value="ILVD_EDD_1"/>
    <property type="match status" value="1"/>
</dbReference>
<reference evidence="18 19" key="1">
    <citation type="submission" date="2011-09" db="EMBL/GenBank/DDBJ databases">
        <title>The draft genome of Methanotorris formicicus Mc-S-70.</title>
        <authorList>
            <consortium name="US DOE Joint Genome Institute (JGI-PGF)"/>
            <person name="Lucas S."/>
            <person name="Han J."/>
            <person name="Lapidus A."/>
            <person name="Cheng J.-F."/>
            <person name="Goodwin L."/>
            <person name="Pitluck S."/>
            <person name="Peters L."/>
            <person name="Land M.L."/>
            <person name="Hauser L."/>
            <person name="Sieprawska-Lupa M."/>
            <person name="Takai K."/>
            <person name="Miyazaki J."/>
            <person name="Whitman W."/>
            <person name="Woyke T.J."/>
        </authorList>
    </citation>
    <scope>NUCLEOTIDE SEQUENCE [LARGE SCALE GENOMIC DNA]</scope>
    <source>
        <strain evidence="18 19">Mc-S-70</strain>
    </source>
</reference>
<dbReference type="UniPathway" id="UPA00049">
    <property type="reaction ID" value="UER00061"/>
</dbReference>
<evidence type="ECO:0000313" key="18">
    <source>
        <dbReference type="EMBL" id="EHP84994.1"/>
    </source>
</evidence>
<dbReference type="GO" id="GO:0004160">
    <property type="term" value="F:dihydroxy-acid dehydratase activity"/>
    <property type="evidence" value="ECO:0007669"/>
    <property type="project" value="UniProtKB-UniRule"/>
</dbReference>
<dbReference type="STRING" id="647171.MetfoDRAFT_1498"/>
<dbReference type="InterPro" id="IPR020558">
    <property type="entry name" value="DiOHA_6PGluconate_deHydtase_CS"/>
</dbReference>
<keyword evidence="8 15" id="KW-0411">Iron-sulfur</keyword>
<dbReference type="NCBIfam" id="TIGR00110">
    <property type="entry name" value="ilvD"/>
    <property type="match status" value="1"/>
</dbReference>
<dbReference type="GO" id="GO:0009099">
    <property type="term" value="P:L-valine biosynthetic process"/>
    <property type="evidence" value="ECO:0007669"/>
    <property type="project" value="UniProtKB-UniRule"/>
</dbReference>
<dbReference type="PROSITE" id="PS00887">
    <property type="entry name" value="ILVD_EDD_2"/>
    <property type="match status" value="1"/>
</dbReference>
<dbReference type="HAMAP" id="MF_00012">
    <property type="entry name" value="IlvD"/>
    <property type="match status" value="1"/>
</dbReference>
<evidence type="ECO:0000259" key="16">
    <source>
        <dbReference type="Pfam" id="PF00920"/>
    </source>
</evidence>
<dbReference type="InterPro" id="IPR056740">
    <property type="entry name" value="ILV_EDD_C"/>
</dbReference>
<evidence type="ECO:0000256" key="4">
    <source>
        <dbReference type="ARBA" id="ARBA00022714"/>
    </source>
</evidence>
<keyword evidence="10 15" id="KW-0100">Branched-chain amino acid biosynthesis</keyword>
<dbReference type="PATRIC" id="fig|647171.4.peg.1460"/>
<dbReference type="GO" id="GO:0051537">
    <property type="term" value="F:2 iron, 2 sulfur cluster binding"/>
    <property type="evidence" value="ECO:0007669"/>
    <property type="project" value="UniProtKB-UniRule"/>
</dbReference>
<keyword evidence="6 15" id="KW-0460">Magnesium</keyword>
<keyword evidence="4 15" id="KW-0001">2Fe-2S</keyword>
<evidence type="ECO:0000256" key="9">
    <source>
        <dbReference type="ARBA" id="ARBA00023239"/>
    </source>
</evidence>
<dbReference type="GO" id="GO:0009097">
    <property type="term" value="P:isoleucine biosynthetic process"/>
    <property type="evidence" value="ECO:0007669"/>
    <property type="project" value="UniProtKB-UniRule"/>
</dbReference>
<proteinExistence type="inferred from homology"/>
<dbReference type="Pfam" id="PF24877">
    <property type="entry name" value="ILV_EDD_C"/>
    <property type="match status" value="1"/>
</dbReference>
<dbReference type="InterPro" id="IPR042096">
    <property type="entry name" value="Dihydro-acid_dehy_C"/>
</dbReference>